<dbReference type="AlphaFoldDB" id="A0A9W6ZI97"/>
<dbReference type="EMBL" id="BLQM01000028">
    <property type="protein sequence ID" value="GMH52586.1"/>
    <property type="molecule type" value="Genomic_DNA"/>
</dbReference>
<protein>
    <submittedName>
        <fullName evidence="2">Uncharacterized protein</fullName>
    </submittedName>
</protein>
<evidence type="ECO:0000313" key="2">
    <source>
        <dbReference type="EMBL" id="GMH52586.1"/>
    </source>
</evidence>
<reference evidence="3" key="1">
    <citation type="journal article" date="2023" name="Commun. Biol.">
        <title>Genome analysis of Parmales, the sister group of diatoms, reveals the evolutionary specialization of diatoms from phago-mixotrophs to photoautotrophs.</title>
        <authorList>
            <person name="Ban H."/>
            <person name="Sato S."/>
            <person name="Yoshikawa S."/>
            <person name="Yamada K."/>
            <person name="Nakamura Y."/>
            <person name="Ichinomiya M."/>
            <person name="Sato N."/>
            <person name="Blanc-Mathieu R."/>
            <person name="Endo H."/>
            <person name="Kuwata A."/>
            <person name="Ogata H."/>
        </authorList>
    </citation>
    <scope>NUCLEOTIDE SEQUENCE [LARGE SCALE GENOMIC DNA]</scope>
</reference>
<evidence type="ECO:0000313" key="3">
    <source>
        <dbReference type="Proteomes" id="UP001162640"/>
    </source>
</evidence>
<dbReference type="Proteomes" id="UP001162640">
    <property type="component" value="Unassembled WGS sequence"/>
</dbReference>
<keyword evidence="1" id="KW-0472">Membrane</keyword>
<keyword evidence="1" id="KW-0812">Transmembrane</keyword>
<keyword evidence="1" id="KW-1133">Transmembrane helix</keyword>
<organism evidence="2 3">
    <name type="scientific">Triparma laevis f. inornata</name>
    <dbReference type="NCBI Taxonomy" id="1714386"/>
    <lineage>
        <taxon>Eukaryota</taxon>
        <taxon>Sar</taxon>
        <taxon>Stramenopiles</taxon>
        <taxon>Ochrophyta</taxon>
        <taxon>Bolidophyceae</taxon>
        <taxon>Parmales</taxon>
        <taxon>Triparmaceae</taxon>
        <taxon>Triparma</taxon>
    </lineage>
</organism>
<evidence type="ECO:0000256" key="1">
    <source>
        <dbReference type="SAM" id="Phobius"/>
    </source>
</evidence>
<gene>
    <name evidence="2" type="ORF">TL16_g01261</name>
</gene>
<name>A0A9W6ZI97_9STRA</name>
<feature type="transmembrane region" description="Helical" evidence="1">
    <location>
        <begin position="29"/>
        <end position="49"/>
    </location>
</feature>
<accession>A0A9W6ZI97</accession>
<comment type="caution">
    <text evidence="2">The sequence shown here is derived from an EMBL/GenBank/DDBJ whole genome shotgun (WGS) entry which is preliminary data.</text>
</comment>
<proteinExistence type="predicted"/>
<sequence>MDDTDNQRDESKRLGICDNYKMRRPKTCVSIFFANLVLPPLIVYLLYMYSWSVPPCPGTFLNSESTLHNLILTAGNANNDTYRNTVIEEIKTKYPNTEGVDALWKTSVRYANPGRSDFVSEMKEEGEHLGETGYLGGYFWDIVWPMQLSKLVIGFVYPYEVEDSSPLYPLWCYYRGRMMGWCVLENNILEKWMYREGNNYLKCASRHFPENEILGMYLGKGVEWEDPDIWGEGGAPEWAETQRMAMVKLKEVTDWWIDERQIENGEFGGGWNDDVEFWRQVLPLVLGFEDPKLLESLKLLGRGLWDLKRMELGFVDELHDVEHSAEESSDSMLPLMLSDIDDAEWLTNSEKISNLFTDLWTATNDKGMVAFQSTFFSSIEVSKDERMMCDVALNIRAIQPVLLAWQFGRLSSEVSFKFEEKLKGWMRNWINVEQGGECGKPVRVMPSAVRFPAGSPGGPLTSGWQMPGCKYVCMKVRGRSFKVCGNHVDAFTWPSAVSPLHEVMALTAYKTESCEFLRPLKDAVAINAEVLEENPGWNGEEIGAEQSSEWVKSKVMKTAKAAILKHKFFTDGYDTEYDSTLITEYGSDAYTALLLSNTFGVDFSETADSHWSSLTESMSSLLNGFTHNFESLTSEVRFTDRTLKFYKFAKKSNHDNVYSSPDGRLLYNVVTGDLGNPFYSSLIGVTWKGTNGGEDLTAVVVENGRTRIGASFYNFRGAGYEVEGVFKRLESGSYEVSVEVIAEGGENDLSVCDNMVTNVESFEVGEAEWKRCEASEERSDEMTTP</sequence>